<keyword evidence="10" id="KW-0675">Receptor</keyword>
<feature type="transmembrane region" description="Helical" evidence="15">
    <location>
        <begin position="562"/>
        <end position="584"/>
    </location>
</feature>
<evidence type="ECO:0000256" key="12">
    <source>
        <dbReference type="ARBA" id="ARBA00023286"/>
    </source>
</evidence>
<comment type="similarity">
    <text evidence="2">Belongs to the glutamate-gated ion channel (TC 1.A.10.1) family.</text>
</comment>
<evidence type="ECO:0000256" key="3">
    <source>
        <dbReference type="ARBA" id="ARBA00011095"/>
    </source>
</evidence>
<feature type="transmembrane region" description="Helical" evidence="15">
    <location>
        <begin position="817"/>
        <end position="838"/>
    </location>
</feature>
<keyword evidence="4" id="KW-0813">Transport</keyword>
<feature type="transmembrane region" description="Helical" evidence="15">
    <location>
        <begin position="1749"/>
        <end position="1773"/>
    </location>
</feature>
<proteinExistence type="inferred from homology"/>
<dbReference type="FunFam" id="1.10.287.70:FF:000037">
    <property type="entry name" value="Glutamate receptor"/>
    <property type="match status" value="2"/>
</dbReference>
<dbReference type="InterPro" id="IPR028082">
    <property type="entry name" value="Peripla_BP_I"/>
</dbReference>
<keyword evidence="5 15" id="KW-0812">Transmembrane</keyword>
<keyword evidence="13" id="KW-0407">Ion channel</keyword>
<dbReference type="InterPro" id="IPR019594">
    <property type="entry name" value="Glu/Gly-bd"/>
</dbReference>
<dbReference type="Pfam" id="PF00060">
    <property type="entry name" value="Lig_chan"/>
    <property type="match status" value="2"/>
</dbReference>
<keyword evidence="19" id="KW-1185">Reference proteome</keyword>
<evidence type="ECO:0000256" key="16">
    <source>
        <dbReference type="SAM" id="SignalP"/>
    </source>
</evidence>
<name>A0A8X8AR06_BRACI</name>
<dbReference type="InterPro" id="IPR001320">
    <property type="entry name" value="Iontro_rcpt_C"/>
</dbReference>
<evidence type="ECO:0000256" key="2">
    <source>
        <dbReference type="ARBA" id="ARBA00008685"/>
    </source>
</evidence>
<dbReference type="InterPro" id="IPR044440">
    <property type="entry name" value="GABAb_receptor_plant_PBP1"/>
</dbReference>
<dbReference type="Gene3D" id="3.40.50.2300">
    <property type="match status" value="5"/>
</dbReference>
<comment type="subcellular location">
    <subcellularLocation>
        <location evidence="1">Membrane</location>
        <topology evidence="1">Multi-pass membrane protein</topology>
    </subcellularLocation>
</comment>
<feature type="signal peptide" evidence="16">
    <location>
        <begin position="1"/>
        <end position="22"/>
    </location>
</feature>
<feature type="chain" id="PRO_5036495857" description="Ionotropic glutamate receptor C-terminal domain-containing protein" evidence="16">
    <location>
        <begin position="23"/>
        <end position="1816"/>
    </location>
</feature>
<dbReference type="SUPFAM" id="SSF53850">
    <property type="entry name" value="Periplasmic binding protein-like II"/>
    <property type="match status" value="2"/>
</dbReference>
<dbReference type="FunFam" id="3.40.190.10:FF:000276">
    <property type="entry name" value="Glutamate receptor 2.3"/>
    <property type="match status" value="2"/>
</dbReference>
<evidence type="ECO:0000256" key="14">
    <source>
        <dbReference type="ARBA" id="ARBA00049638"/>
    </source>
</evidence>
<keyword evidence="7 15" id="KW-1133">Transmembrane helix</keyword>
<gene>
    <name evidence="18" type="ORF">Bca52824_027995</name>
</gene>
<dbReference type="SUPFAM" id="SSF53822">
    <property type="entry name" value="Periplasmic binding protein-like I"/>
    <property type="match status" value="2"/>
</dbReference>
<keyword evidence="8" id="KW-0406">Ion transport</keyword>
<evidence type="ECO:0000259" key="17">
    <source>
        <dbReference type="SMART" id="SM00079"/>
    </source>
</evidence>
<feature type="domain" description="Ionotropic glutamate receptor C-terminal" evidence="17">
    <location>
        <begin position="1371"/>
        <end position="1721"/>
    </location>
</feature>
<evidence type="ECO:0000313" key="19">
    <source>
        <dbReference type="Proteomes" id="UP000886595"/>
    </source>
</evidence>
<evidence type="ECO:0000256" key="10">
    <source>
        <dbReference type="ARBA" id="ARBA00023170"/>
    </source>
</evidence>
<organism evidence="18 19">
    <name type="scientific">Brassica carinata</name>
    <name type="common">Ethiopian mustard</name>
    <name type="synonym">Abyssinian cabbage</name>
    <dbReference type="NCBI Taxonomy" id="52824"/>
    <lineage>
        <taxon>Eukaryota</taxon>
        <taxon>Viridiplantae</taxon>
        <taxon>Streptophyta</taxon>
        <taxon>Embryophyta</taxon>
        <taxon>Tracheophyta</taxon>
        <taxon>Spermatophyta</taxon>
        <taxon>Magnoliopsida</taxon>
        <taxon>eudicotyledons</taxon>
        <taxon>Gunneridae</taxon>
        <taxon>Pentapetalae</taxon>
        <taxon>rosids</taxon>
        <taxon>malvids</taxon>
        <taxon>Brassicales</taxon>
        <taxon>Brassicaceae</taxon>
        <taxon>Brassiceae</taxon>
        <taxon>Brassica</taxon>
    </lineage>
</organism>
<feature type="transmembrane region" description="Helical" evidence="15">
    <location>
        <begin position="620"/>
        <end position="639"/>
    </location>
</feature>
<accession>A0A8X8AR06</accession>
<dbReference type="Proteomes" id="UP000886595">
    <property type="component" value="Unassembled WGS sequence"/>
</dbReference>
<dbReference type="Gene3D" id="3.40.190.10">
    <property type="entry name" value="Periplasmic binding protein-like II"/>
    <property type="match status" value="4"/>
</dbReference>
<keyword evidence="9 15" id="KW-0472">Membrane</keyword>
<evidence type="ECO:0000256" key="9">
    <source>
        <dbReference type="ARBA" id="ARBA00023136"/>
    </source>
</evidence>
<dbReference type="Pfam" id="PF01094">
    <property type="entry name" value="ANF_receptor"/>
    <property type="match status" value="2"/>
</dbReference>
<feature type="transmembrane region" description="Helical" evidence="15">
    <location>
        <begin position="1561"/>
        <end position="1585"/>
    </location>
</feature>
<dbReference type="OrthoDB" id="5984008at2759"/>
<comment type="subunit">
    <text evidence="3">May form heteromers.</text>
</comment>
<comment type="function">
    <text evidence="14">Glutamate-gated receptor that probably acts as a non-selective cation channel. May be involved in light-signal transduction and calcium homeostasis via the regulation of calcium influx into cells.</text>
</comment>
<evidence type="ECO:0000313" key="18">
    <source>
        <dbReference type="EMBL" id="KAG2308247.1"/>
    </source>
</evidence>
<dbReference type="GO" id="GO:0015276">
    <property type="term" value="F:ligand-gated monoatomic ion channel activity"/>
    <property type="evidence" value="ECO:0007669"/>
    <property type="project" value="InterPro"/>
</dbReference>
<dbReference type="SMART" id="SM00079">
    <property type="entry name" value="PBPe"/>
    <property type="match status" value="2"/>
</dbReference>
<evidence type="ECO:0000256" key="15">
    <source>
        <dbReference type="SAM" id="Phobius"/>
    </source>
</evidence>
<keyword evidence="6 16" id="KW-0732">Signal</keyword>
<feature type="domain" description="Ionotropic glutamate receptor C-terminal" evidence="17">
    <location>
        <begin position="451"/>
        <end position="786"/>
    </location>
</feature>
<dbReference type="FunFam" id="3.40.190.10:FF:000103">
    <property type="entry name" value="Glutamate receptor"/>
    <property type="match status" value="2"/>
</dbReference>
<dbReference type="PANTHER" id="PTHR34836:SF1">
    <property type="entry name" value="OS09G0428600 PROTEIN"/>
    <property type="match status" value="1"/>
</dbReference>
<protein>
    <recommendedName>
        <fullName evidence="17">Ionotropic glutamate receptor C-terminal domain-containing protein</fullName>
    </recommendedName>
</protein>
<evidence type="ECO:0000256" key="13">
    <source>
        <dbReference type="ARBA" id="ARBA00023303"/>
    </source>
</evidence>
<dbReference type="FunFam" id="3.40.50.2300:FF:000310">
    <property type="entry name" value="Glutamate receptor"/>
    <property type="match status" value="2"/>
</dbReference>
<dbReference type="InterPro" id="IPR015683">
    <property type="entry name" value="Ionotropic_Glu_rcpt"/>
</dbReference>
<sequence length="1816" mass="206093">MRSKRLLFLVLFFFSLLELSRAQNNRRTQVHVGFVADVGTSYSDVAMLCVNLSLTDFYSSRPHFKTRLVVNIGDSREDVLGAAAATLELIKNNQVKAILGPWSSMQAHFMIEISQKAQVPLVTYAATSPFLTSLRSPYFFRATYEDSFQVDAIKAIIKLFGWREVVPVYVDNTFGEGIMPRLTDALQEINVRIPYRSVIAQNATDVEISVELLDMMNMPTRVFIVHMYSTLASRVFVKAKEIGLMKPGYVWILTNGVTDDLSLISEMGIEAMEGVLGVKTYFQKSKELDKFRSRWRKRFPRKGLSVYGLWAYDAITALAIAIEEAGTKNLTFSNGDPRRNVSELEALGLSQYGPKLLKTLSQVKFKGLTGDFRFIYGQLQPSVFEIVNVLGTRERSIGFWTEQHGLVKKLDEQPRSRSALSTWKDHLKSIIWPGDADYVPKGWEIPTNGKKLRIGVPKRTGYTDLVKVTRDPITNSTVVTGFCIDFFEAVIRELPYDVSYEFISFEKLDGKAAGDYNDLVHQVFLGRYDAVVGDTTILANRSSYVDFTFPFIRDEFIFLKPMSWKLGATAIAFFFIIGFTVWVVEHRYNPEFQGTKRYQASTIFWFAFSTMVFAPKEMVFTFGAWVLVISWYFIVLVLTQSYTASLASLLTTQQLNPTITSMRSLLERGERVGYQRTSFIFGKLIEEGFSPSNLVPFDTSEECDELLRNGTKKGGISGAFQEIPYLRLFLGQYCNTYKMVEEPFNVDGFGFVFPIGSPLVADVSRAILKVAESPEATRLERAWFKKKEESCPDPDTSPDPNPSVTSRQLGLDSFRHLFIGVSIICIVTLGGFTFHLLIKTNGNNLWGEFKTQETNSYINLVAKFFDKNKILYVDIKRRFRVSGRKTIKPTLQENRLIPRAKIVVMSPNNIRRHTEKIVLGNSSNFNFPRFSTNSRKQNRGNRGQLFRKSRRKIPGASPRYIPRTLPRTNPRKFDELYRELALEKFHDFLGIVATIALGKFEDFLLALELIKNNQVKAILGPWSSMQAHFLIEISRKAHVPLVTYAATSPFLTSLRSPYFFRATYEDSFQVDAIKSIIKLFGWREVVPVYIDNTFGEGIMPRLTDALQEINVRIPYRSVIAQNATDHEISLELLKMMTMPTRVFVVHMYTSLASRVFIKANEIGLMEPGYVWILTNGVADELPWMNEMSIKAMGGVLGVKTYIQKSKDLEIFRARWRKRFAGMELSVYGLWAYDAITALAIAIEEAGTDNLTFSNADPRRNVSELEALGLSQYGPKLLKTLSRVKFKGLAGDFRFVNGQLEPSMFEIINVVGTGEKSIGFWTEENGLVKELNQKPPSMSALSSWKDHLKQIIWPGEAESVPRGWEIPTNGKKLRIGVPKRSGFTDLVKVTRDPITNSTSVTGFCINFFEAVIRAMPYDVSYEFIPFEKSNGKAAGDYNDLVHQVYLGKYDAVVGDTTILANRSSYVDFTFPFTKSGVGLIAPIKDQVKRNSVTFLKPLSLYLWLTSFGFFFIVGITVWALEHRVNPDFRGPANYQASTILWFAFSTMVFAPRERVFSFGARILVITWYFVVLVLTQSYTASLASLLTSQQLHPTITSMSSLLERGERVGYQRTSFIFGKLKEAGFSPSTLVPFDTPEECDEFLRNGPDKGGISAAFMETPYLRLFLGQYCNTYKMVEEPFNIDGFGFVFPIGSPLVADVSRAILKVAESPKAMELERAWFKKKEESCPDPVTNPDPSPSLTSRQLGVDSFWLLFLIVFVVCILTLGKLTLCFLWKTEGNRFWKWKWKEFQQPDNDSYINQVEMSPCSSSRTIPENNR</sequence>
<evidence type="ECO:0000256" key="1">
    <source>
        <dbReference type="ARBA" id="ARBA00004141"/>
    </source>
</evidence>
<evidence type="ECO:0000256" key="6">
    <source>
        <dbReference type="ARBA" id="ARBA00022729"/>
    </source>
</evidence>
<dbReference type="PANTHER" id="PTHR34836">
    <property type="entry name" value="OS06G0188250 PROTEIN"/>
    <property type="match status" value="1"/>
</dbReference>
<evidence type="ECO:0000256" key="4">
    <source>
        <dbReference type="ARBA" id="ARBA00022448"/>
    </source>
</evidence>
<dbReference type="InterPro" id="IPR001828">
    <property type="entry name" value="ANF_lig-bd_rcpt"/>
</dbReference>
<dbReference type="CDD" id="cd19990">
    <property type="entry name" value="PBP1_GABAb_receptor_plant"/>
    <property type="match status" value="2"/>
</dbReference>
<comment type="caution">
    <text evidence="18">The sequence shown here is derived from an EMBL/GenBank/DDBJ whole genome shotgun (WGS) entry which is preliminary data.</text>
</comment>
<evidence type="ECO:0000256" key="8">
    <source>
        <dbReference type="ARBA" id="ARBA00023065"/>
    </source>
</evidence>
<keyword evidence="12" id="KW-1071">Ligand-gated ion channel</keyword>
<keyword evidence="11" id="KW-0325">Glycoprotein</keyword>
<evidence type="ECO:0000256" key="5">
    <source>
        <dbReference type="ARBA" id="ARBA00022692"/>
    </source>
</evidence>
<feature type="transmembrane region" description="Helical" evidence="15">
    <location>
        <begin position="1497"/>
        <end position="1519"/>
    </location>
</feature>
<reference evidence="18 19" key="1">
    <citation type="submission" date="2020-02" db="EMBL/GenBank/DDBJ databases">
        <authorList>
            <person name="Ma Q."/>
            <person name="Huang Y."/>
            <person name="Song X."/>
            <person name="Pei D."/>
        </authorList>
    </citation>
    <scope>NUCLEOTIDE SEQUENCE [LARGE SCALE GENOMIC DNA]</scope>
    <source>
        <strain evidence="18">Sxm20200214</strain>
        <tissue evidence="18">Leaf</tissue>
    </source>
</reference>
<feature type="transmembrane region" description="Helical" evidence="15">
    <location>
        <begin position="596"/>
        <end position="614"/>
    </location>
</feature>
<dbReference type="Gene3D" id="1.10.287.70">
    <property type="match status" value="2"/>
</dbReference>
<evidence type="ECO:0000256" key="7">
    <source>
        <dbReference type="ARBA" id="ARBA00022989"/>
    </source>
</evidence>
<dbReference type="CDD" id="cd13686">
    <property type="entry name" value="GluR_Plant"/>
    <property type="match status" value="2"/>
</dbReference>
<evidence type="ECO:0000256" key="11">
    <source>
        <dbReference type="ARBA" id="ARBA00023180"/>
    </source>
</evidence>
<dbReference type="Pfam" id="PF10613">
    <property type="entry name" value="Lig_chan-Glu_bd"/>
    <property type="match status" value="2"/>
</dbReference>
<dbReference type="GO" id="GO:0016020">
    <property type="term" value="C:membrane"/>
    <property type="evidence" value="ECO:0007669"/>
    <property type="project" value="UniProtKB-SubCell"/>
</dbReference>
<dbReference type="FunFam" id="3.40.50.2300:FF:000081">
    <property type="entry name" value="Glutamate receptor"/>
    <property type="match status" value="2"/>
</dbReference>
<dbReference type="EMBL" id="JAAMPC010000006">
    <property type="protein sequence ID" value="KAG2308247.1"/>
    <property type="molecule type" value="Genomic_DNA"/>
</dbReference>